<sequence length="70" mass="7637">MPDGRRLRSGRTAGARLRPEVPRGAAFSIPNRKMAHMSAAVSADYTTGRMEYCILAESRYLSSGPPILLT</sequence>
<evidence type="ECO:0000313" key="2">
    <source>
        <dbReference type="Proteomes" id="UP001066276"/>
    </source>
</evidence>
<comment type="caution">
    <text evidence="1">The sequence shown here is derived from an EMBL/GenBank/DDBJ whole genome shotgun (WGS) entry which is preliminary data.</text>
</comment>
<proteinExistence type="predicted"/>
<keyword evidence="2" id="KW-1185">Reference proteome</keyword>
<dbReference type="EMBL" id="JANPWB010000008">
    <property type="protein sequence ID" value="KAJ1167596.1"/>
    <property type="molecule type" value="Genomic_DNA"/>
</dbReference>
<reference evidence="1" key="1">
    <citation type="journal article" date="2022" name="bioRxiv">
        <title>Sequencing and chromosome-scale assembly of the giantPleurodeles waltlgenome.</title>
        <authorList>
            <person name="Brown T."/>
            <person name="Elewa A."/>
            <person name="Iarovenko S."/>
            <person name="Subramanian E."/>
            <person name="Araus A.J."/>
            <person name="Petzold A."/>
            <person name="Susuki M."/>
            <person name="Suzuki K.-i.T."/>
            <person name="Hayashi T."/>
            <person name="Toyoda A."/>
            <person name="Oliveira C."/>
            <person name="Osipova E."/>
            <person name="Leigh N.D."/>
            <person name="Simon A."/>
            <person name="Yun M.H."/>
        </authorList>
    </citation>
    <scope>NUCLEOTIDE SEQUENCE</scope>
    <source>
        <strain evidence="1">20211129_DDA</strain>
        <tissue evidence="1">Liver</tissue>
    </source>
</reference>
<evidence type="ECO:0000313" key="1">
    <source>
        <dbReference type="EMBL" id="KAJ1167596.1"/>
    </source>
</evidence>
<accession>A0AAV7SU25</accession>
<name>A0AAV7SU25_PLEWA</name>
<dbReference type="AlphaFoldDB" id="A0AAV7SU25"/>
<organism evidence="1 2">
    <name type="scientific">Pleurodeles waltl</name>
    <name type="common">Iberian ribbed newt</name>
    <dbReference type="NCBI Taxonomy" id="8319"/>
    <lineage>
        <taxon>Eukaryota</taxon>
        <taxon>Metazoa</taxon>
        <taxon>Chordata</taxon>
        <taxon>Craniata</taxon>
        <taxon>Vertebrata</taxon>
        <taxon>Euteleostomi</taxon>
        <taxon>Amphibia</taxon>
        <taxon>Batrachia</taxon>
        <taxon>Caudata</taxon>
        <taxon>Salamandroidea</taxon>
        <taxon>Salamandridae</taxon>
        <taxon>Pleurodelinae</taxon>
        <taxon>Pleurodeles</taxon>
    </lineage>
</organism>
<gene>
    <name evidence="1" type="ORF">NDU88_007985</name>
</gene>
<dbReference type="Proteomes" id="UP001066276">
    <property type="component" value="Chromosome 4_2"/>
</dbReference>
<protein>
    <submittedName>
        <fullName evidence="1">Uncharacterized protein</fullName>
    </submittedName>
</protein>